<feature type="coiled-coil region" evidence="1">
    <location>
        <begin position="9"/>
        <end position="43"/>
    </location>
</feature>
<keyword evidence="3" id="KW-1185">Reference proteome</keyword>
<evidence type="ECO:0000313" key="3">
    <source>
        <dbReference type="Proteomes" id="UP000761411"/>
    </source>
</evidence>
<dbReference type="Gene3D" id="1.20.1480.30">
    <property type="entry name" value="Designed four-helix bundle protein"/>
    <property type="match status" value="1"/>
</dbReference>
<proteinExistence type="predicted"/>
<accession>A0A944CK92</accession>
<dbReference type="EMBL" id="QTKX01000001">
    <property type="protein sequence ID" value="MBS8263896.1"/>
    <property type="molecule type" value="Genomic_DNA"/>
</dbReference>
<organism evidence="2 3">
    <name type="scientific">Mesobacillus boroniphilus</name>
    <dbReference type="NCBI Taxonomy" id="308892"/>
    <lineage>
        <taxon>Bacteria</taxon>
        <taxon>Bacillati</taxon>
        <taxon>Bacillota</taxon>
        <taxon>Bacilli</taxon>
        <taxon>Bacillales</taxon>
        <taxon>Bacillaceae</taxon>
        <taxon>Mesobacillus</taxon>
    </lineage>
</organism>
<evidence type="ECO:0000313" key="2">
    <source>
        <dbReference type="EMBL" id="MBS8263896.1"/>
    </source>
</evidence>
<evidence type="ECO:0000256" key="1">
    <source>
        <dbReference type="SAM" id="Coils"/>
    </source>
</evidence>
<name>A0A944CK92_9BACI</name>
<dbReference type="RefSeq" id="WP_213367424.1">
    <property type="nucleotide sequence ID" value="NZ_QTKX01000001.1"/>
</dbReference>
<dbReference type="AlphaFoldDB" id="A0A944CK92"/>
<reference evidence="2 3" key="1">
    <citation type="journal article" date="2021" name="Microorganisms">
        <title>Bacterial Dimethylsulfoniopropionate Biosynthesis in the East China Sea.</title>
        <authorList>
            <person name="Liu J."/>
            <person name="Zhang Y."/>
            <person name="Liu J."/>
            <person name="Zhong H."/>
            <person name="Williams B.T."/>
            <person name="Zheng Y."/>
            <person name="Curson A.R.J."/>
            <person name="Sun C."/>
            <person name="Sun H."/>
            <person name="Song D."/>
            <person name="Wagner Mackenzie B."/>
            <person name="Bermejo Martinez A."/>
            <person name="Todd J.D."/>
            <person name="Zhang X.H."/>
        </authorList>
    </citation>
    <scope>NUCLEOTIDE SEQUENCE [LARGE SCALE GENOMIC DNA]</scope>
    <source>
        <strain evidence="2 3">ESS08</strain>
    </source>
</reference>
<comment type="caution">
    <text evidence="2">The sequence shown here is derived from an EMBL/GenBank/DDBJ whole genome shotgun (WGS) entry which is preliminary data.</text>
</comment>
<dbReference type="Proteomes" id="UP000761411">
    <property type="component" value="Unassembled WGS sequence"/>
</dbReference>
<keyword evidence="1" id="KW-0175">Coiled coil</keyword>
<protein>
    <submittedName>
        <fullName evidence="2">Uncharacterized protein</fullName>
    </submittedName>
</protein>
<gene>
    <name evidence="2" type="ORF">DYI25_05525</name>
</gene>
<sequence>MEKQILDILMSMQKDLSDVKNDLAKVQKDLNEVKTDVQEVKTTVDRIEMAQTEDVIANLEVNKKKTDFEI</sequence>